<dbReference type="EMBL" id="BPLR01009325">
    <property type="protein sequence ID" value="GIY31108.1"/>
    <property type="molecule type" value="Genomic_DNA"/>
</dbReference>
<reference evidence="1 2" key="1">
    <citation type="submission" date="2021-06" db="EMBL/GenBank/DDBJ databases">
        <title>Caerostris extrusa draft genome.</title>
        <authorList>
            <person name="Kono N."/>
            <person name="Arakawa K."/>
        </authorList>
    </citation>
    <scope>NUCLEOTIDE SEQUENCE [LARGE SCALE GENOMIC DNA]</scope>
</reference>
<accession>A0AAV4SA08</accession>
<sequence length="93" mass="10312">MSGCRSDEHKQLHLERTHAYDIDRRHVKMAKTLERDTGTVSLESVLSSGYSVTTSEPSEFPVRLAHSLVSVPKGAVVGLVLICFHFQFAVSQV</sequence>
<evidence type="ECO:0000313" key="1">
    <source>
        <dbReference type="EMBL" id="GIY31108.1"/>
    </source>
</evidence>
<dbReference type="AlphaFoldDB" id="A0AAV4SA08"/>
<proteinExistence type="predicted"/>
<protein>
    <submittedName>
        <fullName evidence="1">Uncharacterized protein</fullName>
    </submittedName>
</protein>
<name>A0AAV4SA08_CAEEX</name>
<dbReference type="Proteomes" id="UP001054945">
    <property type="component" value="Unassembled WGS sequence"/>
</dbReference>
<organism evidence="1 2">
    <name type="scientific">Caerostris extrusa</name>
    <name type="common">Bark spider</name>
    <name type="synonym">Caerostris bankana</name>
    <dbReference type="NCBI Taxonomy" id="172846"/>
    <lineage>
        <taxon>Eukaryota</taxon>
        <taxon>Metazoa</taxon>
        <taxon>Ecdysozoa</taxon>
        <taxon>Arthropoda</taxon>
        <taxon>Chelicerata</taxon>
        <taxon>Arachnida</taxon>
        <taxon>Araneae</taxon>
        <taxon>Araneomorphae</taxon>
        <taxon>Entelegynae</taxon>
        <taxon>Araneoidea</taxon>
        <taxon>Araneidae</taxon>
        <taxon>Caerostris</taxon>
    </lineage>
</organism>
<keyword evidence="2" id="KW-1185">Reference proteome</keyword>
<evidence type="ECO:0000313" key="2">
    <source>
        <dbReference type="Proteomes" id="UP001054945"/>
    </source>
</evidence>
<comment type="caution">
    <text evidence="1">The sequence shown here is derived from an EMBL/GenBank/DDBJ whole genome shotgun (WGS) entry which is preliminary data.</text>
</comment>
<gene>
    <name evidence="1" type="ORF">CEXT_730761</name>
</gene>